<dbReference type="Proteomes" id="UP001153387">
    <property type="component" value="Unassembled WGS sequence"/>
</dbReference>
<keyword evidence="1" id="KW-0812">Transmembrane</keyword>
<dbReference type="Pfam" id="PF12730">
    <property type="entry name" value="ABC2_membrane_4"/>
    <property type="match status" value="1"/>
</dbReference>
<comment type="caution">
    <text evidence="2">The sequence shown here is derived from an EMBL/GenBank/DDBJ whole genome shotgun (WGS) entry which is preliminary data.</text>
</comment>
<feature type="transmembrane region" description="Helical" evidence="1">
    <location>
        <begin position="178"/>
        <end position="195"/>
    </location>
</feature>
<organism evidence="2 3">
    <name type="scientific">Cohnella ginsengisoli</name>
    <dbReference type="NCBI Taxonomy" id="425004"/>
    <lineage>
        <taxon>Bacteria</taxon>
        <taxon>Bacillati</taxon>
        <taxon>Bacillota</taxon>
        <taxon>Bacilli</taxon>
        <taxon>Bacillales</taxon>
        <taxon>Paenibacillaceae</taxon>
        <taxon>Cohnella</taxon>
    </lineage>
</organism>
<dbReference type="GO" id="GO:0005886">
    <property type="term" value="C:plasma membrane"/>
    <property type="evidence" value="ECO:0007669"/>
    <property type="project" value="UniProtKB-SubCell"/>
</dbReference>
<dbReference type="PANTHER" id="PTHR37305:SF1">
    <property type="entry name" value="MEMBRANE PROTEIN"/>
    <property type="match status" value="1"/>
</dbReference>
<feature type="transmembrane region" description="Helical" evidence="1">
    <location>
        <begin position="145"/>
        <end position="171"/>
    </location>
</feature>
<keyword evidence="1" id="KW-0472">Membrane</keyword>
<name>A0A9X4KKK0_9BACL</name>
<dbReference type="EMBL" id="JAPDHZ010000004">
    <property type="protein sequence ID" value="MDG0793738.1"/>
    <property type="molecule type" value="Genomic_DNA"/>
</dbReference>
<dbReference type="PANTHER" id="PTHR37305">
    <property type="entry name" value="INTEGRAL MEMBRANE PROTEIN-RELATED"/>
    <property type="match status" value="1"/>
</dbReference>
<feature type="transmembrane region" description="Helical" evidence="1">
    <location>
        <begin position="106"/>
        <end position="133"/>
    </location>
</feature>
<feature type="transmembrane region" description="Helical" evidence="1">
    <location>
        <begin position="231"/>
        <end position="250"/>
    </location>
</feature>
<accession>A0A9X4KKK0</accession>
<keyword evidence="3" id="KW-1185">Reference proteome</keyword>
<feature type="transmembrane region" description="Helical" evidence="1">
    <location>
        <begin position="18"/>
        <end position="38"/>
    </location>
</feature>
<evidence type="ECO:0000313" key="3">
    <source>
        <dbReference type="Proteomes" id="UP001153387"/>
    </source>
</evidence>
<dbReference type="AlphaFoldDB" id="A0A9X4KKK0"/>
<sequence>MLNLLRSEWYKLLRNRSFWLLLSLLFVSAASYVLLNYFDDPNDGGALSGTTGLDMLTAALGGNNYIIKIGLSVLAGFYISGEYATGTIKRAVASGYSRAMYITAKMIVFIFGSMLAALVFPVVNLALGAMLFGLGEIQGVSETGFILKSFALTLAFAAAFGAVTGAIATLLTDSGKTIGFAFVFYFFADGLYVMAGRHLPFIKTLYEHSIFNLINHYADPKMSAARFAESLYVPALVAIAFAAVAVAVFIRKEIK</sequence>
<dbReference type="RefSeq" id="WP_277567470.1">
    <property type="nucleotide sequence ID" value="NZ_JAPDHZ010000004.1"/>
</dbReference>
<feature type="transmembrane region" description="Helical" evidence="1">
    <location>
        <begin position="65"/>
        <end position="85"/>
    </location>
</feature>
<reference evidence="2 3" key="1">
    <citation type="submission" date="2022-10" db="EMBL/GenBank/DDBJ databases">
        <title>Comparative genomic analysis of Cohnella hashimotonis sp. nov., isolated from the International Space Station.</title>
        <authorList>
            <person name="Simpson A."/>
            <person name="Venkateswaran K."/>
        </authorList>
    </citation>
    <scope>NUCLEOTIDE SEQUENCE [LARGE SCALE GENOMIC DNA]</scope>
    <source>
        <strain evidence="2 3">DSM 18997</strain>
    </source>
</reference>
<protein>
    <submittedName>
        <fullName evidence="2">ABC transporter permease</fullName>
    </submittedName>
</protein>
<dbReference type="GO" id="GO:0140359">
    <property type="term" value="F:ABC-type transporter activity"/>
    <property type="evidence" value="ECO:0007669"/>
    <property type="project" value="InterPro"/>
</dbReference>
<evidence type="ECO:0000256" key="1">
    <source>
        <dbReference type="SAM" id="Phobius"/>
    </source>
</evidence>
<evidence type="ECO:0000313" key="2">
    <source>
        <dbReference type="EMBL" id="MDG0793738.1"/>
    </source>
</evidence>
<keyword evidence="1" id="KW-1133">Transmembrane helix</keyword>
<gene>
    <name evidence="2" type="ORF">OMP38_25100</name>
</gene>
<proteinExistence type="predicted"/>